<feature type="transmembrane region" description="Helical" evidence="8">
    <location>
        <begin position="96"/>
        <end position="118"/>
    </location>
</feature>
<keyword evidence="7 8" id="KW-0472">Membrane</keyword>
<dbReference type="AlphaFoldDB" id="A0A4V1CEP0"/>
<reference evidence="10 11" key="1">
    <citation type="submission" date="2019-04" db="EMBL/GenBank/DDBJ databases">
        <title>Corynebacterium endometrii sp. nov., isolated from the uterus of a cow with endometritis.</title>
        <authorList>
            <person name="Ballas P."/>
            <person name="Ruckert C."/>
            <person name="Wagener K."/>
            <person name="Drillich M."/>
            <person name="Kaempfer P."/>
            <person name="Busse H.-J."/>
            <person name="Ehling-Schulz M."/>
        </authorList>
    </citation>
    <scope>NUCLEOTIDE SEQUENCE [LARGE SCALE GENOMIC DNA]</scope>
    <source>
        <strain evidence="10 11">LMM-1653</strain>
    </source>
</reference>
<dbReference type="GO" id="GO:0005886">
    <property type="term" value="C:plasma membrane"/>
    <property type="evidence" value="ECO:0007669"/>
    <property type="project" value="UniProtKB-SubCell"/>
</dbReference>
<feature type="transmembrane region" description="Helical" evidence="8">
    <location>
        <begin position="9"/>
        <end position="30"/>
    </location>
</feature>
<evidence type="ECO:0000313" key="10">
    <source>
        <dbReference type="EMBL" id="QCB28778.1"/>
    </source>
</evidence>
<dbReference type="Pfam" id="PF00892">
    <property type="entry name" value="EamA"/>
    <property type="match status" value="2"/>
</dbReference>
<feature type="transmembrane region" description="Helical" evidence="8">
    <location>
        <begin position="267"/>
        <end position="286"/>
    </location>
</feature>
<keyword evidence="6 8" id="KW-1133">Transmembrane helix</keyword>
<feature type="transmembrane region" description="Helical" evidence="8">
    <location>
        <begin position="176"/>
        <end position="194"/>
    </location>
</feature>
<evidence type="ECO:0000256" key="8">
    <source>
        <dbReference type="SAM" id="Phobius"/>
    </source>
</evidence>
<comment type="similarity">
    <text evidence="2">Belongs to the EamA transporter family.</text>
</comment>
<feature type="transmembrane region" description="Helical" evidence="8">
    <location>
        <begin position="148"/>
        <end position="164"/>
    </location>
</feature>
<keyword evidence="3" id="KW-0813">Transport</keyword>
<evidence type="ECO:0000256" key="7">
    <source>
        <dbReference type="ARBA" id="ARBA00023136"/>
    </source>
</evidence>
<feature type="domain" description="EamA" evidence="9">
    <location>
        <begin position="149"/>
        <end position="280"/>
    </location>
</feature>
<evidence type="ECO:0000313" key="11">
    <source>
        <dbReference type="Proteomes" id="UP000296352"/>
    </source>
</evidence>
<evidence type="ECO:0000256" key="3">
    <source>
        <dbReference type="ARBA" id="ARBA00022448"/>
    </source>
</evidence>
<dbReference type="PANTHER" id="PTHR22911">
    <property type="entry name" value="ACYL-MALONYL CONDENSING ENZYME-RELATED"/>
    <property type="match status" value="1"/>
</dbReference>
<protein>
    <submittedName>
        <fullName evidence="10">EamA-like transporter family protein</fullName>
    </submittedName>
</protein>
<feature type="domain" description="EamA" evidence="9">
    <location>
        <begin position="8"/>
        <end position="141"/>
    </location>
</feature>
<evidence type="ECO:0000256" key="6">
    <source>
        <dbReference type="ARBA" id="ARBA00022989"/>
    </source>
</evidence>
<evidence type="ECO:0000256" key="5">
    <source>
        <dbReference type="ARBA" id="ARBA00022692"/>
    </source>
</evidence>
<evidence type="ECO:0000256" key="2">
    <source>
        <dbReference type="ARBA" id="ARBA00007362"/>
    </source>
</evidence>
<keyword evidence="5 8" id="KW-0812">Transmembrane</keyword>
<name>A0A4V1CEP0_9CORY</name>
<dbReference type="KEGG" id="cee:CENDO_07520"/>
<dbReference type="SUPFAM" id="SSF103481">
    <property type="entry name" value="Multidrug resistance efflux transporter EmrE"/>
    <property type="match status" value="2"/>
</dbReference>
<evidence type="ECO:0000259" key="9">
    <source>
        <dbReference type="Pfam" id="PF00892"/>
    </source>
</evidence>
<dbReference type="NCBIfam" id="TIGR00688">
    <property type="entry name" value="rarD"/>
    <property type="match status" value="1"/>
</dbReference>
<sequence>MWGTLCSAMIYTLAAYFMWSVFPGFFPLLLPAGPVEILAHRIIWTAVFMLIIVWLSGGLKELRGLPLKSWGWLAAASVAISVNWGTYVLAVNSNHVADAALGYFINPLVSVALAVIFLKERLRRNQLIAVAVAAVAVIWLTFMTGQVPLLALSLAFSFGIYGLIKKQVNVSAAASVAAEAMVMSPLALAYIIFIESQGTGTFFAQGPGHAALLMAAGVVTGLPLLCFSAGAKLLPLATVGMLQYITPIMQLLWAVYITKESFSAERWIGFVILAVAVIIYVADLLMAHRRELRRRLPES</sequence>
<accession>A0A4V1CEP0</accession>
<feature type="transmembrane region" description="Helical" evidence="8">
    <location>
        <begin position="233"/>
        <end position="255"/>
    </location>
</feature>
<feature type="transmembrane region" description="Helical" evidence="8">
    <location>
        <begin position="206"/>
        <end position="226"/>
    </location>
</feature>
<organism evidence="10 11">
    <name type="scientific">Corynebacterium endometrii</name>
    <dbReference type="NCBI Taxonomy" id="2488819"/>
    <lineage>
        <taxon>Bacteria</taxon>
        <taxon>Bacillati</taxon>
        <taxon>Actinomycetota</taxon>
        <taxon>Actinomycetes</taxon>
        <taxon>Mycobacteriales</taxon>
        <taxon>Corynebacteriaceae</taxon>
        <taxon>Corynebacterium</taxon>
    </lineage>
</organism>
<dbReference type="InterPro" id="IPR037185">
    <property type="entry name" value="EmrE-like"/>
</dbReference>
<dbReference type="InterPro" id="IPR000620">
    <property type="entry name" value="EamA_dom"/>
</dbReference>
<evidence type="ECO:0000256" key="1">
    <source>
        <dbReference type="ARBA" id="ARBA00004651"/>
    </source>
</evidence>
<keyword evidence="4" id="KW-1003">Cell membrane</keyword>
<gene>
    <name evidence="10" type="ORF">CENDO_07520</name>
</gene>
<dbReference type="EMBL" id="CP039247">
    <property type="protein sequence ID" value="QCB28778.1"/>
    <property type="molecule type" value="Genomic_DNA"/>
</dbReference>
<feature type="transmembrane region" description="Helical" evidence="8">
    <location>
        <begin position="71"/>
        <end position="90"/>
    </location>
</feature>
<comment type="subcellular location">
    <subcellularLocation>
        <location evidence="1">Cell membrane</location>
        <topology evidence="1">Multi-pass membrane protein</topology>
    </subcellularLocation>
</comment>
<dbReference type="PANTHER" id="PTHR22911:SF137">
    <property type="entry name" value="SOLUTE CARRIER FAMILY 35 MEMBER G2-RELATED"/>
    <property type="match status" value="1"/>
</dbReference>
<dbReference type="Proteomes" id="UP000296352">
    <property type="component" value="Chromosome"/>
</dbReference>
<keyword evidence="11" id="KW-1185">Reference proteome</keyword>
<evidence type="ECO:0000256" key="4">
    <source>
        <dbReference type="ARBA" id="ARBA00022475"/>
    </source>
</evidence>
<feature type="transmembrane region" description="Helical" evidence="8">
    <location>
        <begin position="42"/>
        <end position="59"/>
    </location>
</feature>
<proteinExistence type="inferred from homology"/>
<dbReference type="InterPro" id="IPR004626">
    <property type="entry name" value="RarD"/>
</dbReference>
<feature type="transmembrane region" description="Helical" evidence="8">
    <location>
        <begin position="125"/>
        <end position="142"/>
    </location>
</feature>